<dbReference type="EMBL" id="MGFE01000025">
    <property type="protein sequence ID" value="OGL98048.1"/>
    <property type="molecule type" value="Genomic_DNA"/>
</dbReference>
<accession>A0A1F7W6Q9</accession>
<evidence type="ECO:0000313" key="3">
    <source>
        <dbReference type="Proteomes" id="UP000176501"/>
    </source>
</evidence>
<keyword evidence="1" id="KW-0812">Transmembrane</keyword>
<feature type="transmembrane region" description="Helical" evidence="1">
    <location>
        <begin position="93"/>
        <end position="116"/>
    </location>
</feature>
<evidence type="ECO:0000256" key="1">
    <source>
        <dbReference type="SAM" id="Phobius"/>
    </source>
</evidence>
<feature type="transmembrane region" description="Helical" evidence="1">
    <location>
        <begin position="258"/>
        <end position="275"/>
    </location>
</feature>
<dbReference type="AlphaFoldDB" id="A0A1F7W6Q9"/>
<sequence length="314" mass="34818">MTFVELLMIIAGLCLFETISSIDNAIINAEVLHTMGQKARKWFLFWGMLFAVFCVRGLLPWLIVYFVNPQLGFVGSLTATFSNDPHVIEAIEASAPILLAGGGIFLVFLFFHWLFLESKHFGLIGEKFFYRQGVWFYAVVSVILAFVVWESLQSNPMMAFGAVVGSTAFFITHGFKQNAELAEKQMMSGSNHLGDIAKILYLEAIDMTFSIDGVLGAFAFTLSVPLILIGNGLGAVMVRQITVGNVERIKKYVFLKNGAMYSILFLGCIMLLDAFGAHIPSWLSPIVTFAVVGYFWWKSIVFAKNGNASEPLVE</sequence>
<protein>
    <recommendedName>
        <fullName evidence="4">DUF475 domain-containing protein</fullName>
    </recommendedName>
</protein>
<gene>
    <name evidence="2" type="ORF">A2304_00880</name>
</gene>
<dbReference type="NCBIfam" id="NF010612">
    <property type="entry name" value="PRK14013.1-2"/>
    <property type="match status" value="1"/>
</dbReference>
<dbReference type="InterPro" id="IPR007427">
    <property type="entry name" value="DUF475"/>
</dbReference>
<dbReference type="PANTHER" id="PTHR30238">
    <property type="entry name" value="MEMBRANE BOUND PREDICTED REDOX MODULATOR"/>
    <property type="match status" value="1"/>
</dbReference>
<reference evidence="2 3" key="1">
    <citation type="journal article" date="2016" name="Nat. Commun.">
        <title>Thousands of microbial genomes shed light on interconnected biogeochemical processes in an aquifer system.</title>
        <authorList>
            <person name="Anantharaman K."/>
            <person name="Brown C.T."/>
            <person name="Hug L.A."/>
            <person name="Sharon I."/>
            <person name="Castelle C.J."/>
            <person name="Probst A.J."/>
            <person name="Thomas B.C."/>
            <person name="Singh A."/>
            <person name="Wilkins M.J."/>
            <person name="Karaoz U."/>
            <person name="Brodie E.L."/>
            <person name="Williams K.H."/>
            <person name="Hubbard S.S."/>
            <person name="Banfield J.F."/>
        </authorList>
    </citation>
    <scope>NUCLEOTIDE SEQUENCE [LARGE SCALE GENOMIC DNA]</scope>
</reference>
<keyword evidence="1" id="KW-0472">Membrane</keyword>
<evidence type="ECO:0000313" key="2">
    <source>
        <dbReference type="EMBL" id="OGL98048.1"/>
    </source>
</evidence>
<feature type="transmembrane region" description="Helical" evidence="1">
    <location>
        <begin position="128"/>
        <end position="149"/>
    </location>
</feature>
<keyword evidence="1" id="KW-1133">Transmembrane helix</keyword>
<feature type="transmembrane region" description="Helical" evidence="1">
    <location>
        <begin position="281"/>
        <end position="297"/>
    </location>
</feature>
<feature type="transmembrane region" description="Helical" evidence="1">
    <location>
        <begin position="43"/>
        <end position="67"/>
    </location>
</feature>
<name>A0A1F7W6Q9_9BACT</name>
<dbReference type="PANTHER" id="PTHR30238:SF4">
    <property type="entry name" value="SLL1022 PROTEIN"/>
    <property type="match status" value="1"/>
</dbReference>
<dbReference type="Pfam" id="PF04332">
    <property type="entry name" value="DUF475"/>
    <property type="match status" value="1"/>
</dbReference>
<feature type="transmembrane region" description="Helical" evidence="1">
    <location>
        <begin position="217"/>
        <end position="238"/>
    </location>
</feature>
<organism evidence="2 3">
    <name type="scientific">Candidatus Uhrbacteria bacterium RIFOXYB2_FULL_57_15</name>
    <dbReference type="NCBI Taxonomy" id="1802422"/>
    <lineage>
        <taxon>Bacteria</taxon>
        <taxon>Candidatus Uhriibacteriota</taxon>
    </lineage>
</organism>
<dbReference type="Proteomes" id="UP000176501">
    <property type="component" value="Unassembled WGS sequence"/>
</dbReference>
<evidence type="ECO:0008006" key="4">
    <source>
        <dbReference type="Google" id="ProtNLM"/>
    </source>
</evidence>
<comment type="caution">
    <text evidence="2">The sequence shown here is derived from an EMBL/GenBank/DDBJ whole genome shotgun (WGS) entry which is preliminary data.</text>
</comment>
<proteinExistence type="predicted"/>